<dbReference type="RefSeq" id="WP_387974895.1">
    <property type="nucleotide sequence ID" value="NZ_JBHRWO010000010.1"/>
</dbReference>
<name>A0ABV7Q017_9ACTN</name>
<dbReference type="InterPro" id="IPR036291">
    <property type="entry name" value="NAD(P)-bd_dom_sf"/>
</dbReference>
<comment type="caution">
    <text evidence="3">The sequence shown here is derived from an EMBL/GenBank/DDBJ whole genome shotgun (WGS) entry which is preliminary data.</text>
</comment>
<accession>A0ABV7Q017</accession>
<dbReference type="PROSITE" id="PS00061">
    <property type="entry name" value="ADH_SHORT"/>
    <property type="match status" value="1"/>
</dbReference>
<dbReference type="Proteomes" id="UP001595712">
    <property type="component" value="Unassembled WGS sequence"/>
</dbReference>
<reference evidence="4" key="1">
    <citation type="journal article" date="2019" name="Int. J. Syst. Evol. Microbiol.">
        <title>The Global Catalogue of Microorganisms (GCM) 10K type strain sequencing project: providing services to taxonomists for standard genome sequencing and annotation.</title>
        <authorList>
            <consortium name="The Broad Institute Genomics Platform"/>
            <consortium name="The Broad Institute Genome Sequencing Center for Infectious Disease"/>
            <person name="Wu L."/>
            <person name="Ma J."/>
        </authorList>
    </citation>
    <scope>NUCLEOTIDE SEQUENCE [LARGE SCALE GENOMIC DNA]</scope>
    <source>
        <strain evidence="4">CGMCC 4.7396</strain>
    </source>
</reference>
<evidence type="ECO:0000256" key="2">
    <source>
        <dbReference type="ARBA" id="ARBA00023002"/>
    </source>
</evidence>
<dbReference type="PANTHER" id="PTHR43477:SF1">
    <property type="entry name" value="DIHYDROANTICAPSIN 7-DEHYDROGENASE"/>
    <property type="match status" value="1"/>
</dbReference>
<dbReference type="PRINTS" id="PR00080">
    <property type="entry name" value="SDRFAMILY"/>
</dbReference>
<dbReference type="PRINTS" id="PR00081">
    <property type="entry name" value="GDHRDH"/>
</dbReference>
<comment type="similarity">
    <text evidence="1">Belongs to the short-chain dehydrogenases/reductases (SDR) family.</text>
</comment>
<dbReference type="PANTHER" id="PTHR43477">
    <property type="entry name" value="DIHYDROANTICAPSIN 7-DEHYDROGENASE"/>
    <property type="match status" value="1"/>
</dbReference>
<dbReference type="InterPro" id="IPR020904">
    <property type="entry name" value="Sc_DH/Rdtase_CS"/>
</dbReference>
<dbReference type="EMBL" id="JBHRWO010000010">
    <property type="protein sequence ID" value="MFC3493109.1"/>
    <property type="molecule type" value="Genomic_DNA"/>
</dbReference>
<proteinExistence type="inferred from homology"/>
<dbReference type="InterPro" id="IPR051122">
    <property type="entry name" value="SDR_DHRS6-like"/>
</dbReference>
<dbReference type="Pfam" id="PF13561">
    <property type="entry name" value="adh_short_C2"/>
    <property type="match status" value="1"/>
</dbReference>
<sequence length="249" mass="25836">MNGSHDFEGLTVVISGGSSGIGAAAADAFAARGANVAVLDLNASEQHWSHKCDVADDNQVRLAVAAVAEHFGGIDIVVNNAGIGAVGTVEENSDKQWFRVLDVNLLGMVRLSRACLPHLRESKAPAIVNTTSIAALTGLVKRALYSASKGAVHSLTLAMAADHVAEGIRVNCVSPGTADTPWVQRLLEQAEDPAAERARLEARQPTGRLVSAEEVAAAIVYLADPANKSLTGTSLAVDGGVSGMRLVRK</sequence>
<dbReference type="Gene3D" id="3.40.50.720">
    <property type="entry name" value="NAD(P)-binding Rossmann-like Domain"/>
    <property type="match status" value="1"/>
</dbReference>
<evidence type="ECO:0000313" key="3">
    <source>
        <dbReference type="EMBL" id="MFC3493109.1"/>
    </source>
</evidence>
<keyword evidence="2 3" id="KW-0560">Oxidoreductase</keyword>
<protein>
    <submittedName>
        <fullName evidence="3">SDR family NAD(P)-dependent oxidoreductase</fullName>
        <ecNumber evidence="3">1.1.1.-</ecNumber>
    </submittedName>
</protein>
<keyword evidence="4" id="KW-1185">Reference proteome</keyword>
<dbReference type="InterPro" id="IPR002347">
    <property type="entry name" value="SDR_fam"/>
</dbReference>
<organism evidence="3 4">
    <name type="scientific">Glycomyces rhizosphaerae</name>
    <dbReference type="NCBI Taxonomy" id="2054422"/>
    <lineage>
        <taxon>Bacteria</taxon>
        <taxon>Bacillati</taxon>
        <taxon>Actinomycetota</taxon>
        <taxon>Actinomycetes</taxon>
        <taxon>Glycomycetales</taxon>
        <taxon>Glycomycetaceae</taxon>
        <taxon>Glycomyces</taxon>
    </lineage>
</organism>
<dbReference type="CDD" id="cd05233">
    <property type="entry name" value="SDR_c"/>
    <property type="match status" value="1"/>
</dbReference>
<dbReference type="GO" id="GO:0016491">
    <property type="term" value="F:oxidoreductase activity"/>
    <property type="evidence" value="ECO:0007669"/>
    <property type="project" value="UniProtKB-KW"/>
</dbReference>
<evidence type="ECO:0000313" key="4">
    <source>
        <dbReference type="Proteomes" id="UP001595712"/>
    </source>
</evidence>
<evidence type="ECO:0000256" key="1">
    <source>
        <dbReference type="ARBA" id="ARBA00006484"/>
    </source>
</evidence>
<dbReference type="SUPFAM" id="SSF51735">
    <property type="entry name" value="NAD(P)-binding Rossmann-fold domains"/>
    <property type="match status" value="1"/>
</dbReference>
<dbReference type="EC" id="1.1.1.-" evidence="3"/>
<gene>
    <name evidence="3" type="ORF">ACFO8M_11500</name>
</gene>